<dbReference type="OrthoDB" id="2281372at2759"/>
<accession>A0A1X0QUQ4</accession>
<evidence type="ECO:0000256" key="1">
    <source>
        <dbReference type="SAM" id="Phobius"/>
    </source>
</evidence>
<sequence length="228" mass="23308">MYLFIKRKEGDRERFVPDSFMKVISFPISSILFFFHALILMKFVTVAAIASLFVHQVLAKPAEGCLQTHIITTNDTCVSVAAQYKISEADFYAMNPGLHHSVQHNCDNLDTGKPFCVCLTAPCAVAADVVSNNVTTPTNSSTAASASIAVSGASTSLPSASAASSSVVSSILSSSASASVSSTSISNAPSLSASPASASKTPSSAVSLTSSSALVAAGIACIAVSAFI</sequence>
<dbReference type="SUPFAM" id="SSF54106">
    <property type="entry name" value="LysM domain"/>
    <property type="match status" value="1"/>
</dbReference>
<dbReference type="Proteomes" id="UP000242414">
    <property type="component" value="Unassembled WGS sequence"/>
</dbReference>
<dbReference type="EMBL" id="KV922002">
    <property type="protein sequence ID" value="ORE03472.1"/>
    <property type="molecule type" value="Genomic_DNA"/>
</dbReference>
<evidence type="ECO:0000313" key="3">
    <source>
        <dbReference type="EMBL" id="ORE03472.1"/>
    </source>
</evidence>
<dbReference type="Gene3D" id="3.10.350.10">
    <property type="entry name" value="LysM domain"/>
    <property type="match status" value="1"/>
</dbReference>
<dbReference type="PROSITE" id="PS51782">
    <property type="entry name" value="LYSM"/>
    <property type="match status" value="1"/>
</dbReference>
<gene>
    <name evidence="3" type="ORF">BCV72DRAFT_244353</name>
</gene>
<protein>
    <recommendedName>
        <fullName evidence="2">LysM domain-containing protein</fullName>
    </recommendedName>
</protein>
<dbReference type="CDD" id="cd00118">
    <property type="entry name" value="LysM"/>
    <property type="match status" value="1"/>
</dbReference>
<dbReference type="VEuPathDB" id="FungiDB:BCV72DRAFT_244353"/>
<organism evidence="3">
    <name type="scientific">Rhizopus microsporus var. microsporus</name>
    <dbReference type="NCBI Taxonomy" id="86635"/>
    <lineage>
        <taxon>Eukaryota</taxon>
        <taxon>Fungi</taxon>
        <taxon>Fungi incertae sedis</taxon>
        <taxon>Mucoromycota</taxon>
        <taxon>Mucoromycotina</taxon>
        <taxon>Mucoromycetes</taxon>
        <taxon>Mucorales</taxon>
        <taxon>Mucorineae</taxon>
        <taxon>Rhizopodaceae</taxon>
        <taxon>Rhizopus</taxon>
    </lineage>
</organism>
<dbReference type="Pfam" id="PF01476">
    <property type="entry name" value="LysM"/>
    <property type="match status" value="1"/>
</dbReference>
<dbReference type="InterPro" id="IPR036779">
    <property type="entry name" value="LysM_dom_sf"/>
</dbReference>
<feature type="transmembrane region" description="Helical" evidence="1">
    <location>
        <begin position="31"/>
        <end position="54"/>
    </location>
</feature>
<evidence type="ECO:0000259" key="2">
    <source>
        <dbReference type="PROSITE" id="PS51782"/>
    </source>
</evidence>
<dbReference type="InterPro" id="IPR018392">
    <property type="entry name" value="LysM"/>
</dbReference>
<keyword evidence="1" id="KW-0472">Membrane</keyword>
<keyword evidence="1" id="KW-1133">Transmembrane helix</keyword>
<dbReference type="AlphaFoldDB" id="A0A1X0QUQ4"/>
<feature type="domain" description="LysM" evidence="2">
    <location>
        <begin position="67"/>
        <end position="117"/>
    </location>
</feature>
<proteinExistence type="predicted"/>
<keyword evidence="1" id="KW-0812">Transmembrane</keyword>
<reference evidence="3" key="1">
    <citation type="journal article" date="2016" name="Proc. Natl. Acad. Sci. U.S.A.">
        <title>Lipid metabolic changes in an early divergent fungus govern the establishment of a mutualistic symbiosis with endobacteria.</title>
        <authorList>
            <person name="Lastovetsky O.A."/>
            <person name="Gaspar M.L."/>
            <person name="Mondo S.J."/>
            <person name="LaButti K.M."/>
            <person name="Sandor L."/>
            <person name="Grigoriev I.V."/>
            <person name="Henry S.A."/>
            <person name="Pawlowska T.E."/>
        </authorList>
    </citation>
    <scope>NUCLEOTIDE SEQUENCE [LARGE SCALE GENOMIC DNA]</scope>
    <source>
        <strain evidence="3">ATCC 52814</strain>
    </source>
</reference>
<dbReference type="SMART" id="SM00257">
    <property type="entry name" value="LysM"/>
    <property type="match status" value="1"/>
</dbReference>
<name>A0A1X0QUQ4_RHIZD</name>